<feature type="binding site" evidence="10">
    <location>
        <position position="133"/>
    </location>
    <ligand>
        <name>substrate</name>
    </ligand>
</feature>
<dbReference type="GO" id="GO:0030145">
    <property type="term" value="F:manganese ion binding"/>
    <property type="evidence" value="ECO:0007669"/>
    <property type="project" value="UniProtKB-UniRule"/>
</dbReference>
<evidence type="ECO:0000256" key="9">
    <source>
        <dbReference type="ARBA" id="ARBA00023211"/>
    </source>
</evidence>
<feature type="binding site" evidence="10">
    <location>
        <position position="20"/>
    </location>
    <ligand>
        <name>Mn(2+)</name>
        <dbReference type="ChEBI" id="CHEBI:29035"/>
        <label>1</label>
    </ligand>
</feature>
<accession>A0A9E9LE83</accession>
<feature type="domain" description="Calcineurin-like phosphoesterase" evidence="11">
    <location>
        <begin position="14"/>
        <end position="210"/>
    </location>
</feature>
<evidence type="ECO:0000256" key="10">
    <source>
        <dbReference type="HAMAP-Rule" id="MF_00575"/>
    </source>
</evidence>
<feature type="binding site" evidence="10">
    <location>
        <begin position="90"/>
        <end position="91"/>
    </location>
    <ligand>
        <name>substrate</name>
    </ligand>
</feature>
<evidence type="ECO:0000313" key="12">
    <source>
        <dbReference type="EMBL" id="WAV91084.1"/>
    </source>
</evidence>
<evidence type="ECO:0000256" key="7">
    <source>
        <dbReference type="ARBA" id="ARBA00023098"/>
    </source>
</evidence>
<keyword evidence="2 10" id="KW-0444">Lipid biosynthesis</keyword>
<dbReference type="SUPFAM" id="SSF56300">
    <property type="entry name" value="Metallo-dependent phosphatases"/>
    <property type="match status" value="1"/>
</dbReference>
<dbReference type="GO" id="GO:0019897">
    <property type="term" value="C:extrinsic component of plasma membrane"/>
    <property type="evidence" value="ECO:0007669"/>
    <property type="project" value="UniProtKB-UniRule"/>
</dbReference>
<keyword evidence="9 10" id="KW-0464">Manganese</keyword>
<evidence type="ECO:0000256" key="4">
    <source>
        <dbReference type="ARBA" id="ARBA00022556"/>
    </source>
</evidence>
<name>A0A9E9LE83_9BURK</name>
<evidence type="ECO:0000256" key="8">
    <source>
        <dbReference type="ARBA" id="ARBA00023136"/>
    </source>
</evidence>
<dbReference type="NCBIfam" id="TIGR01854">
    <property type="entry name" value="lipid_A_lpxH"/>
    <property type="match status" value="1"/>
</dbReference>
<dbReference type="InterPro" id="IPR004843">
    <property type="entry name" value="Calcineurin-like_PHP"/>
</dbReference>
<evidence type="ECO:0000256" key="6">
    <source>
        <dbReference type="ARBA" id="ARBA00022801"/>
    </source>
</evidence>
<keyword evidence="8 10" id="KW-0472">Membrane</keyword>
<dbReference type="InterPro" id="IPR029052">
    <property type="entry name" value="Metallo-depent_PP-like"/>
</dbReference>
<dbReference type="GO" id="GO:0008758">
    <property type="term" value="F:UDP-2,3-diacylglucosamine hydrolase activity"/>
    <property type="evidence" value="ECO:0007669"/>
    <property type="project" value="UniProtKB-UniRule"/>
</dbReference>
<keyword evidence="5 10" id="KW-0479">Metal-binding</keyword>
<comment type="subcellular location">
    <subcellularLocation>
        <location evidence="10">Cell inner membrane</location>
        <topology evidence="10">Peripheral membrane protein</topology>
        <orientation evidence="10">Cytoplasmic side</orientation>
    </subcellularLocation>
</comment>
<evidence type="ECO:0000256" key="2">
    <source>
        <dbReference type="ARBA" id="ARBA00022516"/>
    </source>
</evidence>
<dbReference type="Pfam" id="PF00149">
    <property type="entry name" value="Metallophos"/>
    <property type="match status" value="1"/>
</dbReference>
<feature type="binding site" evidence="10">
    <location>
        <position position="206"/>
    </location>
    <ligand>
        <name>substrate</name>
    </ligand>
</feature>
<dbReference type="NCBIfam" id="NF003743">
    <property type="entry name" value="PRK05340.1"/>
    <property type="match status" value="1"/>
</dbReference>
<dbReference type="InterPro" id="IPR043461">
    <property type="entry name" value="LpxH-like"/>
</dbReference>
<keyword evidence="1 10" id="KW-1003">Cell membrane</keyword>
<feature type="binding site" evidence="10">
    <location>
        <position position="208"/>
    </location>
    <ligand>
        <name>Mn(2+)</name>
        <dbReference type="ChEBI" id="CHEBI:29035"/>
        <label>1</label>
    </ligand>
</feature>
<comment type="function">
    <text evidence="10">Hydrolyzes the pyrophosphate bond of UDP-2,3-diacylglucosamine to yield 2,3-diacylglucosamine 1-phosphate (lipid X) and UMP by catalyzing the attack of water at the alpha-P atom. Involved in the biosynthesis of lipid A, a phosphorylated glycolipid that anchors the lipopolysaccharide to the outer membrane of the cell.</text>
</comment>
<proteinExistence type="inferred from homology"/>
<dbReference type="PANTHER" id="PTHR34990:SF1">
    <property type="entry name" value="UDP-2,3-DIACYLGLUCOSAMINE HYDROLASE"/>
    <property type="match status" value="1"/>
</dbReference>
<sequence>MNQPAEQKMPVQALFISDLHLQPALPKTTRAFLDFLKNQVKQTEQLYILGDLFEYWAGDDDMDSDYLETIVRSIREAADSGTAIFWICGNRDFLTGERFLEATGARALPELSVIESGKTKIALAHGDAQCTDDQAYMQFRNMVRNPVWQKQFLAMPLAQRKAIIAGMRQDSRKGNQEKSARIMDVNASVIADLFKQTGASVLIHGHTHQPGQHIHKIENGEYLRLVLSDWNLDDGPARGDWIELNRHGELSRHVVKPV</sequence>
<evidence type="ECO:0000256" key="3">
    <source>
        <dbReference type="ARBA" id="ARBA00022519"/>
    </source>
</evidence>
<feature type="binding site" evidence="10">
    <location>
        <position position="178"/>
    </location>
    <ligand>
        <name>substrate</name>
    </ligand>
</feature>
<feature type="binding site" evidence="10">
    <location>
        <position position="90"/>
    </location>
    <ligand>
        <name>Mn(2+)</name>
        <dbReference type="ChEBI" id="CHEBI:29035"/>
        <label>2</label>
    </ligand>
</feature>
<feature type="binding site" evidence="10">
    <location>
        <position position="171"/>
    </location>
    <ligand>
        <name>substrate</name>
    </ligand>
</feature>
<comment type="cofactor">
    <cofactor evidence="10">
        <name>Mn(2+)</name>
        <dbReference type="ChEBI" id="CHEBI:29035"/>
    </cofactor>
    <text evidence="10">Binds 2 Mn(2+) ions per subunit in a binuclear metal center.</text>
</comment>
<organism evidence="12">
    <name type="scientific">Oxalobacter aliiformigenes</name>
    <dbReference type="NCBI Taxonomy" id="2946593"/>
    <lineage>
        <taxon>Bacteria</taxon>
        <taxon>Pseudomonadati</taxon>
        <taxon>Pseudomonadota</taxon>
        <taxon>Betaproteobacteria</taxon>
        <taxon>Burkholderiales</taxon>
        <taxon>Oxalobacteraceae</taxon>
        <taxon>Oxalobacter</taxon>
    </lineage>
</organism>
<dbReference type="AlphaFoldDB" id="A0A9E9LE83"/>
<feature type="binding site" evidence="10">
    <location>
        <position position="51"/>
    </location>
    <ligand>
        <name>Mn(2+)</name>
        <dbReference type="ChEBI" id="CHEBI:29035"/>
        <label>2</label>
    </ligand>
</feature>
<dbReference type="GO" id="GO:0005737">
    <property type="term" value="C:cytoplasm"/>
    <property type="evidence" value="ECO:0007669"/>
    <property type="project" value="InterPro"/>
</dbReference>
<keyword evidence="6 10" id="KW-0378">Hydrolase</keyword>
<feature type="binding site" evidence="10">
    <location>
        <position position="175"/>
    </location>
    <ligand>
        <name>substrate</name>
    </ligand>
</feature>
<keyword evidence="4 10" id="KW-0441">Lipid A biosynthesis</keyword>
<evidence type="ECO:0000259" key="11">
    <source>
        <dbReference type="Pfam" id="PF00149"/>
    </source>
</evidence>
<dbReference type="Proteomes" id="UP001164819">
    <property type="component" value="Chromosome"/>
</dbReference>
<comment type="catalytic activity">
    <reaction evidence="10">
        <text>UDP-2-N,3-O-bis[(3R)-3-hydroxytetradecanoyl]-alpha-D-glucosamine + H2O = 2-N,3-O-bis[(3R)-3-hydroxytetradecanoyl]-alpha-D-glucosaminyl 1-phosphate + UMP + 2 H(+)</text>
        <dbReference type="Rhea" id="RHEA:25213"/>
        <dbReference type="ChEBI" id="CHEBI:15377"/>
        <dbReference type="ChEBI" id="CHEBI:15378"/>
        <dbReference type="ChEBI" id="CHEBI:57865"/>
        <dbReference type="ChEBI" id="CHEBI:57957"/>
        <dbReference type="ChEBI" id="CHEBI:78847"/>
        <dbReference type="EC" id="3.6.1.54"/>
    </reaction>
</comment>
<feature type="binding site" evidence="10">
    <location>
        <position position="18"/>
    </location>
    <ligand>
        <name>Mn(2+)</name>
        <dbReference type="ChEBI" id="CHEBI:29035"/>
        <label>1</label>
    </ligand>
</feature>
<dbReference type="PANTHER" id="PTHR34990">
    <property type="entry name" value="UDP-2,3-DIACYLGLUCOSAMINE HYDROLASE-RELATED"/>
    <property type="match status" value="1"/>
</dbReference>
<feature type="binding site" evidence="10">
    <location>
        <position position="51"/>
    </location>
    <ligand>
        <name>Mn(2+)</name>
        <dbReference type="ChEBI" id="CHEBI:29035"/>
        <label>1</label>
    </ligand>
</feature>
<dbReference type="HAMAP" id="MF_00575">
    <property type="entry name" value="LpxH"/>
    <property type="match status" value="1"/>
</dbReference>
<evidence type="ECO:0000256" key="5">
    <source>
        <dbReference type="ARBA" id="ARBA00022723"/>
    </source>
</evidence>
<keyword evidence="3 10" id="KW-0997">Cell inner membrane</keyword>
<dbReference type="Gene3D" id="3.60.21.10">
    <property type="match status" value="1"/>
</dbReference>
<comment type="similarity">
    <text evidence="10">Belongs to the LpxH family.</text>
</comment>
<dbReference type="RefSeq" id="WP_269315893.1">
    <property type="nucleotide sequence ID" value="NZ_CP098251.1"/>
</dbReference>
<dbReference type="GO" id="GO:0009245">
    <property type="term" value="P:lipid A biosynthetic process"/>
    <property type="evidence" value="ECO:0007669"/>
    <property type="project" value="UniProtKB-UniRule"/>
</dbReference>
<dbReference type="EMBL" id="CP098251">
    <property type="protein sequence ID" value="WAV91084.1"/>
    <property type="molecule type" value="Genomic_DNA"/>
</dbReference>
<dbReference type="EC" id="3.6.1.54" evidence="10"/>
<feature type="binding site" evidence="10">
    <location>
        <position position="206"/>
    </location>
    <ligand>
        <name>Mn(2+)</name>
        <dbReference type="ChEBI" id="CHEBI:29035"/>
        <label>2</label>
    </ligand>
</feature>
<evidence type="ECO:0000256" key="1">
    <source>
        <dbReference type="ARBA" id="ARBA00022475"/>
    </source>
</evidence>
<comment type="pathway">
    <text evidence="10">Glycolipid biosynthesis; lipid IV(A) biosynthesis; lipid IV(A) from (3R)-3-hydroxytetradecanoyl-[acyl-carrier-protein] and UDP-N-acetyl-alpha-D-glucosamine: step 4/6.</text>
</comment>
<protein>
    <recommendedName>
        <fullName evidence="10">UDP-2,3-diacylglucosamine hydrolase</fullName>
        <ecNumber evidence="10">3.6.1.54</ecNumber>
    </recommendedName>
    <alternativeName>
        <fullName evidence="10">UDP-2,3-diacylglucosamine diphosphatase</fullName>
    </alternativeName>
</protein>
<dbReference type="InterPro" id="IPR010138">
    <property type="entry name" value="UDP-diacylglucosamine_Hdrlase"/>
</dbReference>
<feature type="binding site" evidence="10">
    <location>
        <position position="125"/>
    </location>
    <ligand>
        <name>Mn(2+)</name>
        <dbReference type="ChEBI" id="CHEBI:29035"/>
        <label>2</label>
    </ligand>
</feature>
<gene>
    <name evidence="10" type="primary">lpxH</name>
    <name evidence="12" type="ORF">NB646_09740</name>
</gene>
<keyword evidence="7 10" id="KW-0443">Lipid metabolism</keyword>
<dbReference type="CDD" id="cd07398">
    <property type="entry name" value="MPP_YbbF-LpxH"/>
    <property type="match status" value="1"/>
</dbReference>
<reference evidence="12" key="1">
    <citation type="journal article" date="2022" name="Front. Microbiol.">
        <title>New perspectives on an old grouping: The genomic and phenotypic variability of Oxalobacter formigenes and the implications for calcium oxalate stone prevention.</title>
        <authorList>
            <person name="Chmiel J.A."/>
            <person name="Carr C."/>
            <person name="Stuivenberg G.A."/>
            <person name="Venema R."/>
            <person name="Chanyi R.M."/>
            <person name="Al K.F."/>
            <person name="Giguere D."/>
            <person name="Say H."/>
            <person name="Akouris P.P."/>
            <person name="Dominguez Romero S.A."/>
            <person name="Kwong A."/>
            <person name="Tai V."/>
            <person name="Koval S.F."/>
            <person name="Razvi H."/>
            <person name="Bjazevic J."/>
            <person name="Burton J.P."/>
        </authorList>
    </citation>
    <scope>NUCLEOTIDE SEQUENCE</scope>
    <source>
        <strain evidence="12">OxK</strain>
    </source>
</reference>